<protein>
    <recommendedName>
        <fullName evidence="3">RRM domain-containing protein</fullName>
    </recommendedName>
</protein>
<name>A0ABD3SS98_9STRA</name>
<reference evidence="4 5" key="1">
    <citation type="submission" date="2024-10" db="EMBL/GenBank/DDBJ databases">
        <title>Updated reference genomes for cyclostephanoid diatoms.</title>
        <authorList>
            <person name="Roberts W.R."/>
            <person name="Alverson A.J."/>
        </authorList>
    </citation>
    <scope>NUCLEOTIDE SEQUENCE [LARGE SCALE GENOMIC DNA]</scope>
    <source>
        <strain evidence="4 5">AJA228-03</strain>
    </source>
</reference>
<organism evidence="4 5">
    <name type="scientific">Cyclostephanos tholiformis</name>
    <dbReference type="NCBI Taxonomy" id="382380"/>
    <lineage>
        <taxon>Eukaryota</taxon>
        <taxon>Sar</taxon>
        <taxon>Stramenopiles</taxon>
        <taxon>Ochrophyta</taxon>
        <taxon>Bacillariophyta</taxon>
        <taxon>Coscinodiscophyceae</taxon>
        <taxon>Thalassiosirophycidae</taxon>
        <taxon>Stephanodiscales</taxon>
        <taxon>Stephanodiscaceae</taxon>
        <taxon>Cyclostephanos</taxon>
    </lineage>
</organism>
<feature type="region of interest" description="Disordered" evidence="2">
    <location>
        <begin position="36"/>
        <end position="137"/>
    </location>
</feature>
<gene>
    <name evidence="4" type="ORF">ACHAXA_003750</name>
</gene>
<feature type="region of interest" description="Disordered" evidence="2">
    <location>
        <begin position="438"/>
        <end position="495"/>
    </location>
</feature>
<dbReference type="CDD" id="cd00590">
    <property type="entry name" value="RRM_SF"/>
    <property type="match status" value="1"/>
</dbReference>
<evidence type="ECO:0000313" key="4">
    <source>
        <dbReference type="EMBL" id="KAL3827481.1"/>
    </source>
</evidence>
<feature type="compositionally biased region" description="Polar residues" evidence="2">
    <location>
        <begin position="440"/>
        <end position="473"/>
    </location>
</feature>
<dbReference type="InterPro" id="IPR000504">
    <property type="entry name" value="RRM_dom"/>
</dbReference>
<dbReference type="InterPro" id="IPR035979">
    <property type="entry name" value="RBD_domain_sf"/>
</dbReference>
<evidence type="ECO:0000313" key="5">
    <source>
        <dbReference type="Proteomes" id="UP001530377"/>
    </source>
</evidence>
<evidence type="ECO:0000259" key="3">
    <source>
        <dbReference type="PROSITE" id="PS50102"/>
    </source>
</evidence>
<evidence type="ECO:0000256" key="1">
    <source>
        <dbReference type="PROSITE-ProRule" id="PRU00176"/>
    </source>
</evidence>
<comment type="caution">
    <text evidence="4">The sequence shown here is derived from an EMBL/GenBank/DDBJ whole genome shotgun (WGS) entry which is preliminary data.</text>
</comment>
<feature type="region of interest" description="Disordered" evidence="2">
    <location>
        <begin position="1"/>
        <end position="21"/>
    </location>
</feature>
<dbReference type="Proteomes" id="UP001530377">
    <property type="component" value="Unassembled WGS sequence"/>
</dbReference>
<feature type="compositionally biased region" description="Basic and acidic residues" evidence="2">
    <location>
        <begin position="38"/>
        <end position="53"/>
    </location>
</feature>
<feature type="compositionally biased region" description="Low complexity" evidence="2">
    <location>
        <begin position="121"/>
        <end position="136"/>
    </location>
</feature>
<dbReference type="Gene3D" id="3.30.70.330">
    <property type="match status" value="1"/>
</dbReference>
<dbReference type="EMBL" id="JALLPB020000003">
    <property type="protein sequence ID" value="KAL3827481.1"/>
    <property type="molecule type" value="Genomic_DNA"/>
</dbReference>
<proteinExistence type="predicted"/>
<keyword evidence="5" id="KW-1185">Reference proteome</keyword>
<dbReference type="SUPFAM" id="SSF54928">
    <property type="entry name" value="RNA-binding domain, RBD"/>
    <property type="match status" value="1"/>
</dbReference>
<dbReference type="PROSITE" id="PS50102">
    <property type="entry name" value="RRM"/>
    <property type="match status" value="1"/>
</dbReference>
<keyword evidence="1" id="KW-0694">RNA-binding</keyword>
<dbReference type="AlphaFoldDB" id="A0ABD3SS98"/>
<feature type="domain" description="RRM" evidence="3">
    <location>
        <begin position="338"/>
        <end position="434"/>
    </location>
</feature>
<dbReference type="SMART" id="SM00360">
    <property type="entry name" value="RRM"/>
    <property type="match status" value="1"/>
</dbReference>
<dbReference type="InterPro" id="IPR012677">
    <property type="entry name" value="Nucleotide-bd_a/b_plait_sf"/>
</dbReference>
<sequence length="506" mass="55885">MEDAAGLGFVPPAGKCRGDDNDAALGGKTSMFFVSASARDDDLVVVDDHDDARHRRRDDDDDDDDAARQVERGPLSSPPAEAFSPPPAPSSESTTEGRRRHRRWLDSPPTDAVIPTPTPPLSASASSSSSSSSSLPNSFMEIHDIQSVSAALRRPSEQECGRDGVAAVEMARAIAMRFRMEQEGGGKTVIVDASVPDDVDYARLRRDHFERERTRLGMFRLKNLGYVMRREEGELRRTVECMDRMTEYEERLQLQKELQDRQRRELRMRLEEREIRRECRGIANDGGGGIGTMEQRRAARARKAARQLDGSGPLSVIDKNIGPVVSTGANLEDCPLRTSLYLTNLPVDGSTNERTLRSLFGAFGRLDRVTMYRYRSTGELKGDGLVVFGRDAVEEHRAKRHADDGSDLVDEVCAQLNGAELPCGNIICVQPADSNYKAKSMNNNRDQSSQRHNLSPSNANESGEATNTTSDIASSVGAMSGRSQETNDKILKNEEDDLDNFFSSLE</sequence>
<dbReference type="GO" id="GO:0003723">
    <property type="term" value="F:RNA binding"/>
    <property type="evidence" value="ECO:0007669"/>
    <property type="project" value="UniProtKB-UniRule"/>
</dbReference>
<evidence type="ECO:0000256" key="2">
    <source>
        <dbReference type="SAM" id="MobiDB-lite"/>
    </source>
</evidence>
<accession>A0ABD3SS98</accession>